<evidence type="ECO:0000259" key="2">
    <source>
        <dbReference type="Pfam" id="PF14317"/>
    </source>
</evidence>
<feature type="transmembrane region" description="Helical" evidence="1">
    <location>
        <begin position="59"/>
        <end position="78"/>
    </location>
</feature>
<evidence type="ECO:0000313" key="4">
    <source>
        <dbReference type="Proteomes" id="UP001143545"/>
    </source>
</evidence>
<feature type="transmembrane region" description="Helical" evidence="1">
    <location>
        <begin position="35"/>
        <end position="53"/>
    </location>
</feature>
<sequence>MTLSYTVSAEDLLEYRLYITSKSDTHRKRRLRSRWLVPILYIGLGVFVVIATSKWLYGLVFMVFAIAWWWLQPIYNAYSYRRMYLRNIKKKFEDALGQKTTLEISKKFVNVIEEGGQTSMKIKKFKNLIEVPTHFFLQMDNNNAVMIPKEAVENPEVFIAELTSYGLTYIDEKQYKWG</sequence>
<protein>
    <recommendedName>
        <fullName evidence="2">YcxB-like C-terminal domain-containing protein</fullName>
    </recommendedName>
</protein>
<dbReference type="Pfam" id="PF14317">
    <property type="entry name" value="YcxB"/>
    <property type="match status" value="1"/>
</dbReference>
<keyword evidence="1" id="KW-0812">Transmembrane</keyword>
<evidence type="ECO:0000313" key="3">
    <source>
        <dbReference type="EMBL" id="GLB52602.1"/>
    </source>
</evidence>
<proteinExistence type="predicted"/>
<reference evidence="3" key="1">
    <citation type="submission" date="2022-07" db="EMBL/GenBank/DDBJ databases">
        <title>Taxonomy of Novel Oxalotrophic and Methylotrophic Bacteria.</title>
        <authorList>
            <person name="Sahin N."/>
            <person name="Tani A."/>
        </authorList>
    </citation>
    <scope>NUCLEOTIDE SEQUENCE</scope>
    <source>
        <strain evidence="3">AM327</strain>
    </source>
</reference>
<dbReference type="Proteomes" id="UP001143545">
    <property type="component" value="Unassembled WGS sequence"/>
</dbReference>
<dbReference type="RefSeq" id="WP_281753983.1">
    <property type="nucleotide sequence ID" value="NZ_BRVP01000009.1"/>
</dbReference>
<dbReference type="InterPro" id="IPR025588">
    <property type="entry name" value="YcxB-like_C"/>
</dbReference>
<accession>A0A9W6B7B5</accession>
<keyword evidence="1" id="KW-0472">Membrane</keyword>
<keyword evidence="1" id="KW-1133">Transmembrane helix</keyword>
<dbReference type="EMBL" id="BRVP01000009">
    <property type="protein sequence ID" value="GLB52602.1"/>
    <property type="molecule type" value="Genomic_DNA"/>
</dbReference>
<name>A0A9W6B7B5_9FLAO</name>
<dbReference type="AlphaFoldDB" id="A0A9W6B7B5"/>
<keyword evidence="4" id="KW-1185">Reference proteome</keyword>
<feature type="domain" description="YcxB-like C-terminal" evidence="2">
    <location>
        <begin position="106"/>
        <end position="156"/>
    </location>
</feature>
<organism evidence="3 4">
    <name type="scientific">Neptunitalea chrysea</name>
    <dbReference type="NCBI Taxonomy" id="1647581"/>
    <lineage>
        <taxon>Bacteria</taxon>
        <taxon>Pseudomonadati</taxon>
        <taxon>Bacteroidota</taxon>
        <taxon>Flavobacteriia</taxon>
        <taxon>Flavobacteriales</taxon>
        <taxon>Flavobacteriaceae</taxon>
        <taxon>Neptunitalea</taxon>
    </lineage>
</organism>
<gene>
    <name evidence="3" type="ORF">NBRC110019_16420</name>
</gene>
<evidence type="ECO:0000256" key="1">
    <source>
        <dbReference type="SAM" id="Phobius"/>
    </source>
</evidence>
<comment type="caution">
    <text evidence="3">The sequence shown here is derived from an EMBL/GenBank/DDBJ whole genome shotgun (WGS) entry which is preliminary data.</text>
</comment>